<dbReference type="PANTHER" id="PTHR14588">
    <property type="entry name" value="DDB1- AND CUL4-ASSOCIATED FACTOR 10"/>
    <property type="match status" value="1"/>
</dbReference>
<dbReference type="PaxDb" id="55529-EKX35699"/>
<dbReference type="PANTHER" id="PTHR14588:SF2">
    <property type="entry name" value="DDB1- AND CUL4-ASSOCIATED FACTOR 10"/>
    <property type="match status" value="1"/>
</dbReference>
<keyword evidence="2 4" id="KW-0853">WD repeat</keyword>
<dbReference type="InterPro" id="IPR039085">
    <property type="entry name" value="DCA10"/>
</dbReference>
<evidence type="ECO:0000256" key="5">
    <source>
        <dbReference type="SAM" id="MobiDB-lite"/>
    </source>
</evidence>
<evidence type="ECO:0000313" key="6">
    <source>
        <dbReference type="EMBL" id="EKX35699.1"/>
    </source>
</evidence>
<sequence length="278" mass="29835">MAAATCSSVLRSPERRGEGEMLRRRGDGGRGGDGSVMKQLRAREFLATTSRFPQLPATSMWEGVRTRALRYEDETAGYSEEKGCFCVGFDLTGNMLVGCMEDSTIRLLDPRQGGGGGGGGGGDGGGGARCRVVSILHGHSGPVNNFKFMDGYTLLTASDDKTVQQWDMRRLESSGCGRSGEGGGGEGERGGRRSSALVQKFVGHGGWVKNIEPLSRSEFLSSGLDGTVRIWDINEDGSSKVATGWRNNVILKHKKLCRMALSRDVNGERLIVSFCDEG</sequence>
<dbReference type="EMBL" id="JH993086">
    <property type="protein sequence ID" value="EKX35699.1"/>
    <property type="molecule type" value="Genomic_DNA"/>
</dbReference>
<evidence type="ECO:0000256" key="2">
    <source>
        <dbReference type="ARBA" id="ARBA00022574"/>
    </source>
</evidence>
<dbReference type="RefSeq" id="XP_005822679.1">
    <property type="nucleotide sequence ID" value="XM_005822622.1"/>
</dbReference>
<dbReference type="STRING" id="905079.L1IID8"/>
<dbReference type="KEGG" id="gtt:GUITHDRAFT_146331"/>
<dbReference type="Pfam" id="PF00400">
    <property type="entry name" value="WD40"/>
    <property type="match status" value="2"/>
</dbReference>
<dbReference type="OrthoDB" id="20669at2759"/>
<dbReference type="EnsemblProtists" id="EKX35699">
    <property type="protein sequence ID" value="EKX35699"/>
    <property type="gene ID" value="GUITHDRAFT_146331"/>
</dbReference>
<evidence type="ECO:0000256" key="4">
    <source>
        <dbReference type="PROSITE-ProRule" id="PRU00221"/>
    </source>
</evidence>
<dbReference type="InterPro" id="IPR036322">
    <property type="entry name" value="WD40_repeat_dom_sf"/>
</dbReference>
<dbReference type="GO" id="GO:0080008">
    <property type="term" value="C:Cul4-RING E3 ubiquitin ligase complex"/>
    <property type="evidence" value="ECO:0007669"/>
    <property type="project" value="TreeGrafter"/>
</dbReference>
<dbReference type="PROSITE" id="PS50294">
    <property type="entry name" value="WD_REPEATS_REGION"/>
    <property type="match status" value="1"/>
</dbReference>
<protein>
    <submittedName>
        <fullName evidence="6 7">Uncharacterized protein</fullName>
    </submittedName>
</protein>
<dbReference type="InterPro" id="IPR001680">
    <property type="entry name" value="WD40_rpt"/>
</dbReference>
<dbReference type="Gene3D" id="2.130.10.10">
    <property type="entry name" value="YVTN repeat-like/Quinoprotein amine dehydrogenase"/>
    <property type="match status" value="1"/>
</dbReference>
<comment type="similarity">
    <text evidence="1">Belongs to the WD repeat DCAF10 family.</text>
</comment>
<dbReference type="Proteomes" id="UP000011087">
    <property type="component" value="Unassembled WGS sequence"/>
</dbReference>
<dbReference type="SUPFAM" id="SSF50978">
    <property type="entry name" value="WD40 repeat-like"/>
    <property type="match status" value="1"/>
</dbReference>
<dbReference type="eggNOG" id="KOG4155">
    <property type="taxonomic scope" value="Eukaryota"/>
</dbReference>
<dbReference type="InterPro" id="IPR015943">
    <property type="entry name" value="WD40/YVTN_repeat-like_dom_sf"/>
</dbReference>
<proteinExistence type="inferred from homology"/>
<keyword evidence="8" id="KW-1185">Reference proteome</keyword>
<evidence type="ECO:0000313" key="8">
    <source>
        <dbReference type="Proteomes" id="UP000011087"/>
    </source>
</evidence>
<dbReference type="PROSITE" id="PS50082">
    <property type="entry name" value="WD_REPEATS_2"/>
    <property type="match status" value="2"/>
</dbReference>
<feature type="compositionally biased region" description="Polar residues" evidence="5">
    <location>
        <begin position="1"/>
        <end position="10"/>
    </location>
</feature>
<evidence type="ECO:0000256" key="3">
    <source>
        <dbReference type="ARBA" id="ARBA00022737"/>
    </source>
</evidence>
<feature type="repeat" description="WD" evidence="4">
    <location>
        <begin position="201"/>
        <end position="241"/>
    </location>
</feature>
<evidence type="ECO:0000256" key="1">
    <source>
        <dbReference type="ARBA" id="ARBA00005903"/>
    </source>
</evidence>
<reference evidence="6 8" key="1">
    <citation type="journal article" date="2012" name="Nature">
        <title>Algal genomes reveal evolutionary mosaicism and the fate of nucleomorphs.</title>
        <authorList>
            <consortium name="DOE Joint Genome Institute"/>
            <person name="Curtis B.A."/>
            <person name="Tanifuji G."/>
            <person name="Burki F."/>
            <person name="Gruber A."/>
            <person name="Irimia M."/>
            <person name="Maruyama S."/>
            <person name="Arias M.C."/>
            <person name="Ball S.G."/>
            <person name="Gile G.H."/>
            <person name="Hirakawa Y."/>
            <person name="Hopkins J.F."/>
            <person name="Kuo A."/>
            <person name="Rensing S.A."/>
            <person name="Schmutz J."/>
            <person name="Symeonidi A."/>
            <person name="Elias M."/>
            <person name="Eveleigh R.J."/>
            <person name="Herman E.K."/>
            <person name="Klute M.J."/>
            <person name="Nakayama T."/>
            <person name="Obornik M."/>
            <person name="Reyes-Prieto A."/>
            <person name="Armbrust E.V."/>
            <person name="Aves S.J."/>
            <person name="Beiko R.G."/>
            <person name="Coutinho P."/>
            <person name="Dacks J.B."/>
            <person name="Durnford D.G."/>
            <person name="Fast N.M."/>
            <person name="Green B.R."/>
            <person name="Grisdale C.J."/>
            <person name="Hempel F."/>
            <person name="Henrissat B."/>
            <person name="Hoppner M.P."/>
            <person name="Ishida K."/>
            <person name="Kim E."/>
            <person name="Koreny L."/>
            <person name="Kroth P.G."/>
            <person name="Liu Y."/>
            <person name="Malik S.B."/>
            <person name="Maier U.G."/>
            <person name="McRose D."/>
            <person name="Mock T."/>
            <person name="Neilson J.A."/>
            <person name="Onodera N.T."/>
            <person name="Poole A.M."/>
            <person name="Pritham E.J."/>
            <person name="Richards T.A."/>
            <person name="Rocap G."/>
            <person name="Roy S.W."/>
            <person name="Sarai C."/>
            <person name="Schaack S."/>
            <person name="Shirato S."/>
            <person name="Slamovits C.H."/>
            <person name="Spencer D.F."/>
            <person name="Suzuki S."/>
            <person name="Worden A.Z."/>
            <person name="Zauner S."/>
            <person name="Barry K."/>
            <person name="Bell C."/>
            <person name="Bharti A.K."/>
            <person name="Crow J.A."/>
            <person name="Grimwood J."/>
            <person name="Kramer R."/>
            <person name="Lindquist E."/>
            <person name="Lucas S."/>
            <person name="Salamov A."/>
            <person name="McFadden G.I."/>
            <person name="Lane C.E."/>
            <person name="Keeling P.J."/>
            <person name="Gray M.W."/>
            <person name="Grigoriev I.V."/>
            <person name="Archibald J.M."/>
        </authorList>
    </citation>
    <scope>NUCLEOTIDE SEQUENCE</scope>
    <source>
        <strain evidence="6 8">CCMP2712</strain>
    </source>
</reference>
<name>L1IID8_GUITC</name>
<reference evidence="8" key="2">
    <citation type="submission" date="2012-11" db="EMBL/GenBank/DDBJ databases">
        <authorList>
            <person name="Kuo A."/>
            <person name="Curtis B.A."/>
            <person name="Tanifuji G."/>
            <person name="Burki F."/>
            <person name="Gruber A."/>
            <person name="Irimia M."/>
            <person name="Maruyama S."/>
            <person name="Arias M.C."/>
            <person name="Ball S.G."/>
            <person name="Gile G.H."/>
            <person name="Hirakawa Y."/>
            <person name="Hopkins J.F."/>
            <person name="Rensing S.A."/>
            <person name="Schmutz J."/>
            <person name="Symeonidi A."/>
            <person name="Elias M."/>
            <person name="Eveleigh R.J."/>
            <person name="Herman E.K."/>
            <person name="Klute M.J."/>
            <person name="Nakayama T."/>
            <person name="Obornik M."/>
            <person name="Reyes-Prieto A."/>
            <person name="Armbrust E.V."/>
            <person name="Aves S.J."/>
            <person name="Beiko R.G."/>
            <person name="Coutinho P."/>
            <person name="Dacks J.B."/>
            <person name="Durnford D.G."/>
            <person name="Fast N.M."/>
            <person name="Green B.R."/>
            <person name="Grisdale C."/>
            <person name="Hempe F."/>
            <person name="Henrissat B."/>
            <person name="Hoppner M.P."/>
            <person name="Ishida K.-I."/>
            <person name="Kim E."/>
            <person name="Koreny L."/>
            <person name="Kroth P.G."/>
            <person name="Liu Y."/>
            <person name="Malik S.-B."/>
            <person name="Maier U.G."/>
            <person name="McRose D."/>
            <person name="Mock T."/>
            <person name="Neilson J.A."/>
            <person name="Onodera N.T."/>
            <person name="Poole A.M."/>
            <person name="Pritham E.J."/>
            <person name="Richards T.A."/>
            <person name="Rocap G."/>
            <person name="Roy S.W."/>
            <person name="Sarai C."/>
            <person name="Schaack S."/>
            <person name="Shirato S."/>
            <person name="Slamovits C.H."/>
            <person name="Spencer D.F."/>
            <person name="Suzuki S."/>
            <person name="Worden A.Z."/>
            <person name="Zauner S."/>
            <person name="Barry K."/>
            <person name="Bell C."/>
            <person name="Bharti A.K."/>
            <person name="Crow J.A."/>
            <person name="Grimwood J."/>
            <person name="Kramer R."/>
            <person name="Lindquist E."/>
            <person name="Lucas S."/>
            <person name="Salamov A."/>
            <person name="McFadden G.I."/>
            <person name="Lane C.E."/>
            <person name="Keeling P.J."/>
            <person name="Gray M.W."/>
            <person name="Grigoriev I.V."/>
            <person name="Archibald J.M."/>
        </authorList>
    </citation>
    <scope>NUCLEOTIDE SEQUENCE</scope>
    <source>
        <strain evidence="8">CCMP2712</strain>
    </source>
</reference>
<dbReference type="HOGENOM" id="CLU_1002689_0_0_1"/>
<accession>L1IID8</accession>
<organism evidence="6">
    <name type="scientific">Guillardia theta (strain CCMP2712)</name>
    <name type="common">Cryptophyte</name>
    <dbReference type="NCBI Taxonomy" id="905079"/>
    <lineage>
        <taxon>Eukaryota</taxon>
        <taxon>Cryptophyceae</taxon>
        <taxon>Pyrenomonadales</taxon>
        <taxon>Geminigeraceae</taxon>
        <taxon>Guillardia</taxon>
    </lineage>
</organism>
<dbReference type="AlphaFoldDB" id="L1IID8"/>
<feature type="compositionally biased region" description="Basic and acidic residues" evidence="5">
    <location>
        <begin position="12"/>
        <end position="30"/>
    </location>
</feature>
<gene>
    <name evidence="6" type="ORF">GUITHDRAFT_146331</name>
</gene>
<dbReference type="GeneID" id="17292422"/>
<feature type="repeat" description="WD" evidence="4">
    <location>
        <begin position="136"/>
        <end position="169"/>
    </location>
</feature>
<reference evidence="7" key="3">
    <citation type="submission" date="2016-03" db="UniProtKB">
        <authorList>
            <consortium name="EnsemblProtists"/>
        </authorList>
    </citation>
    <scope>IDENTIFICATION</scope>
</reference>
<evidence type="ECO:0000313" key="7">
    <source>
        <dbReference type="EnsemblProtists" id="EKX35699"/>
    </source>
</evidence>
<dbReference type="SMART" id="SM00320">
    <property type="entry name" value="WD40"/>
    <property type="match status" value="3"/>
</dbReference>
<feature type="region of interest" description="Disordered" evidence="5">
    <location>
        <begin position="1"/>
        <end position="35"/>
    </location>
</feature>
<feature type="region of interest" description="Disordered" evidence="5">
    <location>
        <begin position="173"/>
        <end position="193"/>
    </location>
</feature>
<keyword evidence="3" id="KW-0677">Repeat</keyword>